<dbReference type="Proteomes" id="UP001149009">
    <property type="component" value="Unassembled WGS sequence"/>
</dbReference>
<evidence type="ECO:0000259" key="2">
    <source>
        <dbReference type="Pfam" id="PF07811"/>
    </source>
</evidence>
<keyword evidence="4" id="KW-1185">Reference proteome</keyword>
<keyword evidence="1" id="KW-0472">Membrane</keyword>
<evidence type="ECO:0000313" key="3">
    <source>
        <dbReference type="EMBL" id="MCT8990013.1"/>
    </source>
</evidence>
<evidence type="ECO:0000313" key="4">
    <source>
        <dbReference type="Proteomes" id="UP001149009"/>
    </source>
</evidence>
<dbReference type="Pfam" id="PF07811">
    <property type="entry name" value="TadE"/>
    <property type="match status" value="1"/>
</dbReference>
<sequence length="185" mass="20668">MDRPECKAGVRAVSALGRLAGRFARERRGVAAIEFAILAFPFFLLIFAILECCIAFVAQELMSNAVDDVARLLRTGQLKPDDIDREEMRDALCDRMGVLFPGGCPEMQIDLRSFTTIDSASRVFDSGVVPAEYRFDPGPASSANVLRVFYPWPVITDILRERISSPDGKWLLFATATWQNEPFDD</sequence>
<dbReference type="InterPro" id="IPR012495">
    <property type="entry name" value="TadE-like_dom"/>
</dbReference>
<feature type="domain" description="TadE-like" evidence="2">
    <location>
        <begin position="29"/>
        <end position="71"/>
    </location>
</feature>
<protein>
    <submittedName>
        <fullName evidence="3">Pilus assembly protein</fullName>
    </submittedName>
</protein>
<evidence type="ECO:0000256" key="1">
    <source>
        <dbReference type="SAM" id="Phobius"/>
    </source>
</evidence>
<proteinExistence type="predicted"/>
<keyword evidence="1" id="KW-0812">Transmembrane</keyword>
<comment type="caution">
    <text evidence="3">The sequence shown here is derived from an EMBL/GenBank/DDBJ whole genome shotgun (WGS) entry which is preliminary data.</text>
</comment>
<dbReference type="EMBL" id="JAODNV010000007">
    <property type="protein sequence ID" value="MCT8990013.1"/>
    <property type="molecule type" value="Genomic_DNA"/>
</dbReference>
<accession>A0A9X2X7E7</accession>
<organism evidence="3 4">
    <name type="scientific">Chelativorans petroleitrophicus</name>
    <dbReference type="NCBI Taxonomy" id="2975484"/>
    <lineage>
        <taxon>Bacteria</taxon>
        <taxon>Pseudomonadati</taxon>
        <taxon>Pseudomonadota</taxon>
        <taxon>Alphaproteobacteria</taxon>
        <taxon>Hyphomicrobiales</taxon>
        <taxon>Phyllobacteriaceae</taxon>
        <taxon>Chelativorans</taxon>
    </lineage>
</organism>
<name>A0A9X2X7E7_9HYPH</name>
<dbReference type="AlphaFoldDB" id="A0A9X2X7E7"/>
<gene>
    <name evidence="3" type="ORF">NYR54_06855</name>
</gene>
<dbReference type="RefSeq" id="WP_261514861.1">
    <property type="nucleotide sequence ID" value="NZ_JAODNV010000007.1"/>
</dbReference>
<reference evidence="3" key="1">
    <citation type="submission" date="2022-08" db="EMBL/GenBank/DDBJ databases">
        <title>Chelativorans sichuanense sp. nov., a paraffin oil-degrading bacterium isolated from a mixture of oil-based drill cuttings and paddy soil.</title>
        <authorList>
            <person name="Yu J."/>
            <person name="Liu H."/>
            <person name="Chen Q."/>
        </authorList>
    </citation>
    <scope>NUCLEOTIDE SEQUENCE</scope>
    <source>
        <strain evidence="3">SCAU 2101</strain>
    </source>
</reference>
<keyword evidence="1" id="KW-1133">Transmembrane helix</keyword>
<feature type="transmembrane region" description="Helical" evidence="1">
    <location>
        <begin position="35"/>
        <end position="58"/>
    </location>
</feature>